<feature type="region of interest" description="Disordered" evidence="1">
    <location>
        <begin position="314"/>
        <end position="336"/>
    </location>
</feature>
<keyword evidence="2" id="KW-0472">Membrane</keyword>
<gene>
    <name evidence="4" type="ORF">L227DRAFT_615798</name>
</gene>
<protein>
    <recommendedName>
        <fullName evidence="3">DUF6533 domain-containing protein</fullName>
    </recommendedName>
</protein>
<reference evidence="4" key="1">
    <citation type="journal article" date="2018" name="Genome Biol. Evol.">
        <title>Genomics and development of Lentinus tigrinus, a white-rot wood-decaying mushroom with dimorphic fruiting bodies.</title>
        <authorList>
            <person name="Wu B."/>
            <person name="Xu Z."/>
            <person name="Knudson A."/>
            <person name="Carlson A."/>
            <person name="Chen N."/>
            <person name="Kovaka S."/>
            <person name="LaButti K."/>
            <person name="Lipzen A."/>
            <person name="Pennachio C."/>
            <person name="Riley R."/>
            <person name="Schakwitz W."/>
            <person name="Umezawa K."/>
            <person name="Ohm R.A."/>
            <person name="Grigoriev I.V."/>
            <person name="Nagy L.G."/>
            <person name="Gibbons J."/>
            <person name="Hibbett D."/>
        </authorList>
    </citation>
    <scope>NUCLEOTIDE SEQUENCE [LARGE SCALE GENOMIC DNA]</scope>
    <source>
        <strain evidence="4">ALCF2SS1-6</strain>
    </source>
</reference>
<organism evidence="4 5">
    <name type="scientific">Lentinus tigrinus ALCF2SS1-6</name>
    <dbReference type="NCBI Taxonomy" id="1328759"/>
    <lineage>
        <taxon>Eukaryota</taxon>
        <taxon>Fungi</taxon>
        <taxon>Dikarya</taxon>
        <taxon>Basidiomycota</taxon>
        <taxon>Agaricomycotina</taxon>
        <taxon>Agaricomycetes</taxon>
        <taxon>Polyporales</taxon>
        <taxon>Polyporaceae</taxon>
        <taxon>Lentinus</taxon>
    </lineage>
</organism>
<evidence type="ECO:0000313" key="4">
    <source>
        <dbReference type="EMBL" id="RPD54971.1"/>
    </source>
</evidence>
<keyword evidence="5" id="KW-1185">Reference proteome</keyword>
<feature type="transmembrane region" description="Helical" evidence="2">
    <location>
        <begin position="208"/>
        <end position="228"/>
    </location>
</feature>
<sequence length="336" mass="37357">MSSSAADDDLAQEILDAYARLFVENYCIIASSGLLFVDTLFTFTDEVQRIWRRRFTGATLIFLLTRWVAVAERIVLVVSVVLPTVQDKAFDDTLTDISYLMFGVFMMLRVRGVWGGAWAPLVFLALLTPVRTIISIYTQTHYDPIAFGGPIYGCGATLGIKRESTRLGIHTPYVTLLLRDGTLYFLIILFIQTFGIISIAVGSDFVLFAVWPYFDQVFTVIFLTRFMLNLRGVYLSDPSDVHGTPLPNTTDRTATISGMRFSSSIVGNMGAPLNSSLFSDSYGSSTLSAHESDRSTDMEGWRVEDETLETSENPLFAGLGKGDEQGVEMLQTRTQE</sequence>
<evidence type="ECO:0000259" key="3">
    <source>
        <dbReference type="Pfam" id="PF20151"/>
    </source>
</evidence>
<proteinExistence type="predicted"/>
<dbReference type="AlphaFoldDB" id="A0A5C2RUU0"/>
<evidence type="ECO:0000256" key="1">
    <source>
        <dbReference type="SAM" id="MobiDB-lite"/>
    </source>
</evidence>
<feature type="transmembrane region" description="Helical" evidence="2">
    <location>
        <begin position="55"/>
        <end position="82"/>
    </location>
</feature>
<evidence type="ECO:0000313" key="5">
    <source>
        <dbReference type="Proteomes" id="UP000313359"/>
    </source>
</evidence>
<feature type="transmembrane region" description="Helical" evidence="2">
    <location>
        <begin position="102"/>
        <end position="127"/>
    </location>
</feature>
<evidence type="ECO:0000256" key="2">
    <source>
        <dbReference type="SAM" id="Phobius"/>
    </source>
</evidence>
<keyword evidence="2" id="KW-0812">Transmembrane</keyword>
<feature type="domain" description="DUF6533" evidence="3">
    <location>
        <begin position="26"/>
        <end position="70"/>
    </location>
</feature>
<dbReference type="OrthoDB" id="3052633at2759"/>
<dbReference type="EMBL" id="ML122300">
    <property type="protein sequence ID" value="RPD54971.1"/>
    <property type="molecule type" value="Genomic_DNA"/>
</dbReference>
<dbReference type="InterPro" id="IPR045340">
    <property type="entry name" value="DUF6533"/>
</dbReference>
<dbReference type="Pfam" id="PF20151">
    <property type="entry name" value="DUF6533"/>
    <property type="match status" value="1"/>
</dbReference>
<name>A0A5C2RUU0_9APHY</name>
<feature type="transmembrane region" description="Helical" evidence="2">
    <location>
        <begin position="183"/>
        <end position="202"/>
    </location>
</feature>
<accession>A0A5C2RUU0</accession>
<dbReference type="Proteomes" id="UP000313359">
    <property type="component" value="Unassembled WGS sequence"/>
</dbReference>
<keyword evidence="2" id="KW-1133">Transmembrane helix</keyword>
<feature type="transmembrane region" description="Helical" evidence="2">
    <location>
        <begin position="23"/>
        <end position="43"/>
    </location>
</feature>